<dbReference type="Gene3D" id="2.40.400.10">
    <property type="entry name" value="Acetoacetate decarboxylase-like"/>
    <property type="match status" value="1"/>
</dbReference>
<evidence type="ECO:0000313" key="1">
    <source>
        <dbReference type="EMBL" id="AYF00634.1"/>
    </source>
</evidence>
<dbReference type="InterPro" id="IPR023375">
    <property type="entry name" value="ADC_dom_sf"/>
</dbReference>
<protein>
    <submittedName>
        <fullName evidence="1">Acetoacetate decarboxylase</fullName>
    </submittedName>
</protein>
<organism evidence="1 2">
    <name type="scientific">Paracoccus yeei</name>
    <dbReference type="NCBI Taxonomy" id="147645"/>
    <lineage>
        <taxon>Bacteria</taxon>
        <taxon>Pseudomonadati</taxon>
        <taxon>Pseudomonadota</taxon>
        <taxon>Alphaproteobacteria</taxon>
        <taxon>Rhodobacterales</taxon>
        <taxon>Paracoccaceae</taxon>
        <taxon>Paracoccus</taxon>
    </lineage>
</organism>
<dbReference type="InterPro" id="IPR010451">
    <property type="entry name" value="Acetoacetate_decarboxylase"/>
</dbReference>
<dbReference type="EMBL" id="CP031078">
    <property type="protein sequence ID" value="AYF00634.1"/>
    <property type="molecule type" value="Genomic_DNA"/>
</dbReference>
<evidence type="ECO:0000313" key="2">
    <source>
        <dbReference type="Proteomes" id="UP000272010"/>
    </source>
</evidence>
<dbReference type="Proteomes" id="UP000272010">
    <property type="component" value="Chromosome"/>
</dbReference>
<proteinExistence type="predicted"/>
<dbReference type="AlphaFoldDB" id="A0A386UIV5"/>
<accession>A0A386UIV5</accession>
<dbReference type="RefSeq" id="WP_120440936.1">
    <property type="nucleotide sequence ID" value="NZ_CP031078.1"/>
</dbReference>
<name>A0A386UIV5_9RHOB</name>
<dbReference type="Pfam" id="PF06314">
    <property type="entry name" value="ADC"/>
    <property type="match status" value="1"/>
</dbReference>
<dbReference type="SUPFAM" id="SSF160104">
    <property type="entry name" value="Acetoacetate decarboxylase-like"/>
    <property type="match status" value="1"/>
</dbReference>
<sequence>MTQETVEVEFAGHKVAVPKGGYYDRFRSNPDLDAVARDPAAGNIDFFRRIPKVQLQTRLGPAWSPNFYYRASTVQLLFLAPLAKLAALLPPPLEPLHALPGHGLVALTYFSYHVCDNDPYNEVSIAVILRRPGARQPGPLELLHSIRRRTFHAHVLALPVDTEIARLRGVMGYQLPKWLAKIDLNLDGAVSASILSPDGSTDLAVSAPLPRLRQVPSQSQIGTTLSVGLLDGAWHQTLVQTNPTELAEVSMPKGITVTRGGGTMSRLLDGLGAGRIIHMDVARDTQMALHLPRPISIPNRG</sequence>
<reference evidence="2" key="1">
    <citation type="submission" date="2018-07" db="EMBL/GenBank/DDBJ databases">
        <title>Genome Structure of the Opportunistic Pathogen Paracoccus yeei (Alphaproteobacteria) and Identification of Putative Virulence Factors.</title>
        <authorList>
            <person name="Lasek R."/>
            <person name="Szuplewska M."/>
            <person name="Mitura M."/>
            <person name="Decewicz P."/>
            <person name="Chmielowska C."/>
            <person name="Pawlot A."/>
            <person name="Sentkowska D."/>
            <person name="Czarnecki J."/>
            <person name="Bartosik D."/>
        </authorList>
    </citation>
    <scope>NUCLEOTIDE SEQUENCE [LARGE SCALE GENOMIC DNA]</scope>
    <source>
        <strain evidence="2">CCUG 32053</strain>
    </source>
</reference>
<dbReference type="GO" id="GO:0016829">
    <property type="term" value="F:lyase activity"/>
    <property type="evidence" value="ECO:0007669"/>
    <property type="project" value="InterPro"/>
</dbReference>
<gene>
    <name evidence="1" type="ORF">PY32053_00970</name>
</gene>